<dbReference type="RefSeq" id="WP_115894755.1">
    <property type="nucleotide sequence ID" value="NZ_QTLC01000057.1"/>
</dbReference>
<dbReference type="InterPro" id="IPR050114">
    <property type="entry name" value="UPF0173_UPF0282_UlaG_hydrolase"/>
</dbReference>
<dbReference type="PANTHER" id="PTHR43546:SF9">
    <property type="entry name" value="L-ASCORBATE-6-PHOSPHATE LACTONASE ULAG-RELATED"/>
    <property type="match status" value="1"/>
</dbReference>
<dbReference type="Gene3D" id="3.60.15.10">
    <property type="entry name" value="Ribonuclease Z/Hydroxyacylglutathione hydrolase-like"/>
    <property type="match status" value="1"/>
</dbReference>
<accession>A0A3D8VKN1</accession>
<feature type="domain" description="Metallo-beta-lactamase" evidence="2">
    <location>
        <begin position="20"/>
        <end position="216"/>
    </location>
</feature>
<evidence type="ECO:0000256" key="1">
    <source>
        <dbReference type="ARBA" id="ARBA00022801"/>
    </source>
</evidence>
<comment type="caution">
    <text evidence="3">The sequence shown here is derived from an EMBL/GenBank/DDBJ whole genome shotgun (WGS) entry which is preliminary data.</text>
</comment>
<organism evidence="3 4">
    <name type="scientific">Halobacillus trueperi</name>
    <dbReference type="NCBI Taxonomy" id="156205"/>
    <lineage>
        <taxon>Bacteria</taxon>
        <taxon>Bacillati</taxon>
        <taxon>Bacillota</taxon>
        <taxon>Bacilli</taxon>
        <taxon>Bacillales</taxon>
        <taxon>Bacillaceae</taxon>
        <taxon>Halobacillus</taxon>
    </lineage>
</organism>
<dbReference type="InterPro" id="IPR001279">
    <property type="entry name" value="Metallo-B-lactamas"/>
</dbReference>
<dbReference type="EMBL" id="QTLC01000057">
    <property type="protein sequence ID" value="RDY69875.1"/>
    <property type="molecule type" value="Genomic_DNA"/>
</dbReference>
<dbReference type="SUPFAM" id="SSF56281">
    <property type="entry name" value="Metallo-hydrolase/oxidoreductase"/>
    <property type="match status" value="1"/>
</dbReference>
<evidence type="ECO:0000313" key="3">
    <source>
        <dbReference type="EMBL" id="RDY69875.1"/>
    </source>
</evidence>
<dbReference type="Proteomes" id="UP000257032">
    <property type="component" value="Unassembled WGS sequence"/>
</dbReference>
<reference evidence="3 4" key="1">
    <citation type="submission" date="2018-08" db="EMBL/GenBank/DDBJ databases">
        <title>Genome sequence of strict halophilic Halobacillus trueperi SS1 isolated from Lunsu, a salty water body of North West Himalayas.</title>
        <authorList>
            <person name="Gupta S."/>
            <person name="Sharma P."/>
            <person name="Dev K."/>
            <person name="Baumler D."/>
            <person name="Sourirajan A."/>
        </authorList>
    </citation>
    <scope>NUCLEOTIDE SEQUENCE [LARGE SCALE GENOMIC DNA]</scope>
    <source>
        <strain evidence="3 4">SS1</strain>
    </source>
</reference>
<evidence type="ECO:0000259" key="2">
    <source>
        <dbReference type="Pfam" id="PF12706"/>
    </source>
</evidence>
<dbReference type="InterPro" id="IPR036866">
    <property type="entry name" value="RibonucZ/Hydroxyglut_hydro"/>
</dbReference>
<keyword evidence="1 3" id="KW-0378">Hydrolase</keyword>
<gene>
    <name evidence="3" type="ORF">DXT76_15970</name>
</gene>
<sequence length="253" mass="28225">MEITHIRNATLIVKYAGKKFLIDPMLAEKGAYPPFPDSVREDQNNPLVPLPTSLDQIMKDVDAVIVTHLHLDHFDEAAKKVLPKDMKMFVQNAEDAAEVNNSGFQNVEVLTENTGFHGIQLTKTAGEHGRGDIIEFAGQVCGVVFKHPDEKTLYVAGDTVWYEGVQKEIDQHQPDIIIVNGGDNQFHQGGSLVMGKEDIHEVHKASPDAEIIVVHMEAVNHWTLSRKELKDYTNDVGMDTLVRIPQDGDSYSF</sequence>
<dbReference type="Pfam" id="PF12706">
    <property type="entry name" value="Lactamase_B_2"/>
    <property type="match status" value="1"/>
</dbReference>
<dbReference type="GO" id="GO:0016787">
    <property type="term" value="F:hydrolase activity"/>
    <property type="evidence" value="ECO:0007669"/>
    <property type="project" value="UniProtKB-KW"/>
</dbReference>
<protein>
    <submittedName>
        <fullName evidence="3">MBL fold metallo-hydrolase</fullName>
    </submittedName>
</protein>
<proteinExistence type="predicted"/>
<dbReference type="AlphaFoldDB" id="A0A3D8VKN1"/>
<evidence type="ECO:0000313" key="4">
    <source>
        <dbReference type="Proteomes" id="UP000257032"/>
    </source>
</evidence>
<dbReference type="PANTHER" id="PTHR43546">
    <property type="entry name" value="UPF0173 METAL-DEPENDENT HYDROLASE MJ1163-RELATED"/>
    <property type="match status" value="1"/>
</dbReference>
<name>A0A3D8VKN1_9BACI</name>